<reference evidence="2 3" key="1">
    <citation type="submission" date="2014-04" db="EMBL/GenBank/DDBJ databases">
        <authorList>
            <consortium name="DOE Joint Genome Institute"/>
            <person name="Kuo A."/>
            <person name="Kohler A."/>
            <person name="Costa M.D."/>
            <person name="Nagy L.G."/>
            <person name="Floudas D."/>
            <person name="Copeland A."/>
            <person name="Barry K.W."/>
            <person name="Cichocki N."/>
            <person name="Veneault-Fourrey C."/>
            <person name="LaButti K."/>
            <person name="Lindquist E.A."/>
            <person name="Lipzen A."/>
            <person name="Lundell T."/>
            <person name="Morin E."/>
            <person name="Murat C."/>
            <person name="Sun H."/>
            <person name="Tunlid A."/>
            <person name="Henrissat B."/>
            <person name="Grigoriev I.V."/>
            <person name="Hibbett D.S."/>
            <person name="Martin F."/>
            <person name="Nordberg H.P."/>
            <person name="Cantor M.N."/>
            <person name="Hua S.X."/>
        </authorList>
    </citation>
    <scope>NUCLEOTIDE SEQUENCE [LARGE SCALE GENOMIC DNA]</scope>
    <source>
        <strain evidence="2 3">441</strain>
    </source>
</reference>
<reference evidence="3" key="2">
    <citation type="submission" date="2015-01" db="EMBL/GenBank/DDBJ databases">
        <title>Evolutionary Origins and Diversification of the Mycorrhizal Mutualists.</title>
        <authorList>
            <consortium name="DOE Joint Genome Institute"/>
            <consortium name="Mycorrhizal Genomics Consortium"/>
            <person name="Kohler A."/>
            <person name="Kuo A."/>
            <person name="Nagy L.G."/>
            <person name="Floudas D."/>
            <person name="Copeland A."/>
            <person name="Barry K.W."/>
            <person name="Cichocki N."/>
            <person name="Veneault-Fourrey C."/>
            <person name="LaButti K."/>
            <person name="Lindquist E.A."/>
            <person name="Lipzen A."/>
            <person name="Lundell T."/>
            <person name="Morin E."/>
            <person name="Murat C."/>
            <person name="Riley R."/>
            <person name="Ohm R."/>
            <person name="Sun H."/>
            <person name="Tunlid A."/>
            <person name="Henrissat B."/>
            <person name="Grigoriev I.V."/>
            <person name="Hibbett D.S."/>
            <person name="Martin F."/>
        </authorList>
    </citation>
    <scope>NUCLEOTIDE SEQUENCE [LARGE SCALE GENOMIC DNA]</scope>
    <source>
        <strain evidence="3">441</strain>
    </source>
</reference>
<feature type="region of interest" description="Disordered" evidence="1">
    <location>
        <begin position="113"/>
        <end position="134"/>
    </location>
</feature>
<feature type="region of interest" description="Disordered" evidence="1">
    <location>
        <begin position="347"/>
        <end position="378"/>
    </location>
</feature>
<dbReference type="HOGENOM" id="CLU_033557_2_0_1"/>
<proteinExistence type="predicted"/>
<dbReference type="EMBL" id="KN833975">
    <property type="protein sequence ID" value="KIK13778.1"/>
    <property type="molecule type" value="Genomic_DNA"/>
</dbReference>
<name>A0A0C9Z1D8_9AGAM</name>
<protein>
    <submittedName>
        <fullName evidence="2">Uncharacterized protein</fullName>
    </submittedName>
</protein>
<dbReference type="Gene3D" id="1.10.150.50">
    <property type="entry name" value="Transcription Factor, Ets-1"/>
    <property type="match status" value="1"/>
</dbReference>
<dbReference type="InterPro" id="IPR013761">
    <property type="entry name" value="SAM/pointed_sf"/>
</dbReference>
<gene>
    <name evidence="2" type="ORF">PISMIDRAFT_17760</name>
</gene>
<accession>A0A0C9Z1D8</accession>
<sequence length="449" mass="49790">MSSPAPEGDNYLQSFSIFLTVYSKVKKTSMRGKMTSKEEKSTKMKELLFIAVESNYLEFLQAILLKHGMRVSDAIDVDNAVDYKEMVKNISEDKPPVVKIFVDMQHIKKLPQAIQSSDDSECTSDSSKGMSGSAKKANLDNRLARWRLKLQKAYKNEHDEGLTYIGPLGSIPLTPTMIRDWCLALEDGQATITTPPNIELFNMANKAPILHLMRKATAQPAPAALDLNSLTLAILLRTLAQFDTGLHSPTAPVMPMPQTPKQPKVEDTDGGLSPPIPSPSKLVHYLQFAESHLGVKHAMSYKSALEMHGIGPDILPDVSDKLLADLGLSAGDAIHLKKGSIAWWNGPDAKRKRSNASASGAPEPSSKRLNTQDSRPNRDSKLCRVSYERWYHEGGGWRFTAPPMHKDDNPGLPPKLDYDLFYLCETIKQWLPVPHGYSVDLDAEDNETE</sequence>
<evidence type="ECO:0000313" key="2">
    <source>
        <dbReference type="EMBL" id="KIK13778.1"/>
    </source>
</evidence>
<dbReference type="OrthoDB" id="2681472at2759"/>
<dbReference type="Proteomes" id="UP000054018">
    <property type="component" value="Unassembled WGS sequence"/>
</dbReference>
<evidence type="ECO:0000313" key="3">
    <source>
        <dbReference type="Proteomes" id="UP000054018"/>
    </source>
</evidence>
<feature type="compositionally biased region" description="Low complexity" evidence="1">
    <location>
        <begin position="123"/>
        <end position="134"/>
    </location>
</feature>
<keyword evidence="3" id="KW-1185">Reference proteome</keyword>
<feature type="region of interest" description="Disordered" evidence="1">
    <location>
        <begin position="248"/>
        <end position="272"/>
    </location>
</feature>
<organism evidence="2 3">
    <name type="scientific">Pisolithus microcarpus 441</name>
    <dbReference type="NCBI Taxonomy" id="765257"/>
    <lineage>
        <taxon>Eukaryota</taxon>
        <taxon>Fungi</taxon>
        <taxon>Dikarya</taxon>
        <taxon>Basidiomycota</taxon>
        <taxon>Agaricomycotina</taxon>
        <taxon>Agaricomycetes</taxon>
        <taxon>Agaricomycetidae</taxon>
        <taxon>Boletales</taxon>
        <taxon>Sclerodermatineae</taxon>
        <taxon>Pisolithaceae</taxon>
        <taxon>Pisolithus</taxon>
    </lineage>
</organism>
<evidence type="ECO:0000256" key="1">
    <source>
        <dbReference type="SAM" id="MobiDB-lite"/>
    </source>
</evidence>
<dbReference type="AlphaFoldDB" id="A0A0C9Z1D8"/>